<gene>
    <name evidence="3" type="ORF">M514_17511</name>
</gene>
<feature type="transmembrane region" description="Helical" evidence="2">
    <location>
        <begin position="146"/>
        <end position="167"/>
    </location>
</feature>
<dbReference type="AlphaFoldDB" id="A0A085NLT1"/>
<organism evidence="3">
    <name type="scientific">Trichuris suis</name>
    <name type="common">pig whipworm</name>
    <dbReference type="NCBI Taxonomy" id="68888"/>
    <lineage>
        <taxon>Eukaryota</taxon>
        <taxon>Metazoa</taxon>
        <taxon>Ecdysozoa</taxon>
        <taxon>Nematoda</taxon>
        <taxon>Enoplea</taxon>
        <taxon>Dorylaimia</taxon>
        <taxon>Trichinellida</taxon>
        <taxon>Trichuridae</taxon>
        <taxon>Trichuris</taxon>
    </lineage>
</organism>
<reference evidence="3" key="1">
    <citation type="journal article" date="2014" name="Nat. Genet.">
        <title>Genome and transcriptome of the porcine whipworm Trichuris suis.</title>
        <authorList>
            <person name="Jex A.R."/>
            <person name="Nejsum P."/>
            <person name="Schwarz E.M."/>
            <person name="Hu L."/>
            <person name="Young N.D."/>
            <person name="Hall R.S."/>
            <person name="Korhonen P.K."/>
            <person name="Liao S."/>
            <person name="Thamsborg S."/>
            <person name="Xia J."/>
            <person name="Xu P."/>
            <person name="Wang S."/>
            <person name="Scheerlinck J.P."/>
            <person name="Hofmann A."/>
            <person name="Sternberg P.W."/>
            <person name="Wang J."/>
            <person name="Gasser R.B."/>
        </authorList>
    </citation>
    <scope>NUCLEOTIDE SEQUENCE [LARGE SCALE GENOMIC DNA]</scope>
    <source>
        <strain evidence="3">DCEP-RM93F</strain>
    </source>
</reference>
<dbReference type="Proteomes" id="UP000030758">
    <property type="component" value="Unassembled WGS sequence"/>
</dbReference>
<sequence>MVCEEDEMDVEEDENEMEEEDEVDATQMVGGGGGVGDAEALVLVVEVVVFWVSVVDEMVCWLLVVAEVVSWVMVVVVVEETVSSVMTFCCLHDRDDGICLQKNVHRIDTMQLLARWQLLHEEVSPYSFFAICSEDRSARTYIVFRWNCMGVFVLICMQCYVCAISAVCKFFESTLSL</sequence>
<keyword evidence="2" id="KW-0812">Transmembrane</keyword>
<accession>A0A085NLT1</accession>
<feature type="transmembrane region" description="Helical" evidence="2">
    <location>
        <begin position="58"/>
        <end position="78"/>
    </location>
</feature>
<proteinExistence type="predicted"/>
<feature type="region of interest" description="Disordered" evidence="1">
    <location>
        <begin position="1"/>
        <end position="22"/>
    </location>
</feature>
<name>A0A085NLT1_9BILA</name>
<keyword evidence="2" id="KW-0472">Membrane</keyword>
<evidence type="ECO:0000256" key="2">
    <source>
        <dbReference type="SAM" id="Phobius"/>
    </source>
</evidence>
<dbReference type="EMBL" id="KL367488">
    <property type="protein sequence ID" value="KFD70427.1"/>
    <property type="molecule type" value="Genomic_DNA"/>
</dbReference>
<evidence type="ECO:0000313" key="3">
    <source>
        <dbReference type="EMBL" id="KFD70427.1"/>
    </source>
</evidence>
<protein>
    <submittedName>
        <fullName evidence="3">Uncharacterized protein</fullName>
    </submittedName>
</protein>
<evidence type="ECO:0000256" key="1">
    <source>
        <dbReference type="SAM" id="MobiDB-lite"/>
    </source>
</evidence>
<keyword evidence="2" id="KW-1133">Transmembrane helix</keyword>